<evidence type="ECO:0000256" key="3">
    <source>
        <dbReference type="ARBA" id="ARBA00022759"/>
    </source>
</evidence>
<sequence>MFSKNDIESKNIVFVNIFDGVKLSLSLGNIVIKDKETDEVKTKLSVHKVLALFIVGNMTMTSQLLETCKKNAIQLVFMKNSFRPYLCFGDIAEANFLARYKQYSVVEQDISLARIFITSKIRNQHNLVKSLRDKTPEQQEIVKKNKQLIAELENTTSLAELMGIEGNVAKNFFKGFYGHLDSWQGRKPRIKQDPYNVVLDLGYSMLFNFVECFLRLFGFDLYKGFCHQTWYKRKSLVCDFVEPFRCIVDNQVRKSWNLGQFSVEDFGCKNEQFYIKKDKTKDYSKILFAEIISYKLEIFEYVREFYRAFMRGKEIAEYPIFCYETRRVYVDSQL</sequence>
<evidence type="ECO:0000256" key="10">
    <source>
        <dbReference type="HAMAP-Rule" id="MF_01470"/>
    </source>
</evidence>
<dbReference type="EC" id="3.1.-.-" evidence="10"/>
<comment type="cofactor">
    <cofactor evidence="10">
        <name>Mg(2+)</name>
        <dbReference type="ChEBI" id="CHEBI:18420"/>
    </cofactor>
    <cofactor evidence="10">
        <name>Mn(2+)</name>
        <dbReference type="ChEBI" id="CHEBI:29035"/>
    </cofactor>
</comment>
<dbReference type="GO" id="GO:0003677">
    <property type="term" value="F:DNA binding"/>
    <property type="evidence" value="ECO:0007669"/>
    <property type="project" value="UniProtKB-KW"/>
</dbReference>
<evidence type="ECO:0000256" key="9">
    <source>
        <dbReference type="ARBA" id="ARBA00038592"/>
    </source>
</evidence>
<keyword evidence="5 10" id="KW-0460">Magnesium</keyword>
<dbReference type="RefSeq" id="WP_003040285.1">
    <property type="nucleotide sequence ID" value="NZ_VJEZ01000003.1"/>
</dbReference>
<evidence type="ECO:0000256" key="4">
    <source>
        <dbReference type="ARBA" id="ARBA00022801"/>
    </source>
</evidence>
<dbReference type="GO" id="GO:0004520">
    <property type="term" value="F:DNA endonuclease activity"/>
    <property type="evidence" value="ECO:0007669"/>
    <property type="project" value="InterPro"/>
</dbReference>
<evidence type="ECO:0000256" key="1">
    <source>
        <dbReference type="ARBA" id="ARBA00022722"/>
    </source>
</evidence>
<evidence type="ECO:0000256" key="2">
    <source>
        <dbReference type="ARBA" id="ARBA00022723"/>
    </source>
</evidence>
<evidence type="ECO:0000256" key="7">
    <source>
        <dbReference type="ARBA" id="ARBA00023125"/>
    </source>
</evidence>
<dbReference type="InterPro" id="IPR050646">
    <property type="entry name" value="Cas1"/>
</dbReference>
<dbReference type="InterPro" id="IPR027617">
    <property type="entry name" value="Cas1_PREFRAN"/>
</dbReference>
<evidence type="ECO:0000256" key="6">
    <source>
        <dbReference type="ARBA" id="ARBA00023118"/>
    </source>
</evidence>
<comment type="caution">
    <text evidence="11">The sequence shown here is derived from an EMBL/GenBank/DDBJ whole genome shotgun (WGS) entry which is preliminary data.</text>
</comment>
<dbReference type="NCBIfam" id="TIGR00287">
    <property type="entry name" value="cas1"/>
    <property type="match status" value="1"/>
</dbReference>
<dbReference type="SMR" id="A0A6I4RUQ9"/>
<keyword evidence="8 10" id="KW-0464">Manganese</keyword>
<feature type="binding site" evidence="10">
    <location>
        <position position="165"/>
    </location>
    <ligand>
        <name>Mn(2+)</name>
        <dbReference type="ChEBI" id="CHEBI:29035"/>
    </ligand>
</feature>
<dbReference type="InterPro" id="IPR002729">
    <property type="entry name" value="CRISPR-assoc_Cas1"/>
</dbReference>
<accession>A0A6I4RUQ9</accession>
<dbReference type="PANTHER" id="PTHR34353:SF2">
    <property type="entry name" value="CRISPR-ASSOCIATED ENDONUCLEASE CAS1 1"/>
    <property type="match status" value="1"/>
</dbReference>
<dbReference type="AlphaFoldDB" id="A0A6I4RUQ9"/>
<organism evidence="11 12">
    <name type="scientific">Francisella tularensis</name>
    <dbReference type="NCBI Taxonomy" id="263"/>
    <lineage>
        <taxon>Bacteria</taxon>
        <taxon>Pseudomonadati</taxon>
        <taxon>Pseudomonadota</taxon>
        <taxon>Gammaproteobacteria</taxon>
        <taxon>Thiotrichales</taxon>
        <taxon>Francisellaceae</taxon>
        <taxon>Francisella</taxon>
    </lineage>
</organism>
<feature type="binding site" evidence="10">
    <location>
        <position position="227"/>
    </location>
    <ligand>
        <name>Mn(2+)</name>
        <dbReference type="ChEBI" id="CHEBI:29035"/>
    </ligand>
</feature>
<dbReference type="NCBIfam" id="TIGR04329">
    <property type="entry name" value="cas1_PREFRAN"/>
    <property type="match status" value="1"/>
</dbReference>
<dbReference type="Pfam" id="PF01867">
    <property type="entry name" value="Cas_Cas1"/>
    <property type="match status" value="1"/>
</dbReference>
<proteinExistence type="inferred from homology"/>
<keyword evidence="7 10" id="KW-0238">DNA-binding</keyword>
<dbReference type="GO" id="GO:0046872">
    <property type="term" value="F:metal ion binding"/>
    <property type="evidence" value="ECO:0007669"/>
    <property type="project" value="UniProtKB-UniRule"/>
</dbReference>
<dbReference type="Proteomes" id="UP000469081">
    <property type="component" value="Unassembled WGS sequence"/>
</dbReference>
<dbReference type="Gene3D" id="3.100.10.20">
    <property type="entry name" value="CRISPR-associated endonuclease Cas1, N-terminal domain"/>
    <property type="match status" value="1"/>
</dbReference>
<comment type="subunit">
    <text evidence="9 10">Homodimer, forms a heterotetramer with a Cas2 homodimer.</text>
</comment>
<dbReference type="EMBL" id="VJEZ01000003">
    <property type="protein sequence ID" value="MWZ39552.1"/>
    <property type="molecule type" value="Genomic_DNA"/>
</dbReference>
<protein>
    <recommendedName>
        <fullName evidence="10">CRISPR-associated endonuclease Cas1</fullName>
        <ecNumber evidence="10">3.1.-.-</ecNumber>
    </recommendedName>
</protein>
<keyword evidence="3 10" id="KW-0255">Endonuclease</keyword>
<comment type="function">
    <text evidence="10">CRISPR (clustered regularly interspaced short palindromic repeat), is an adaptive immune system that provides protection against mobile genetic elements (viruses, transposable elements and conjugative plasmids). CRISPR clusters contain spacers, sequences complementary to antecedent mobile elements, and target invading nucleic acids. CRISPR clusters are transcribed and processed into CRISPR RNA (crRNA). Acts as a dsDNA endonuclease. Involved in the integration of spacer DNA into the CRISPR cassette.</text>
</comment>
<dbReference type="InterPro" id="IPR042211">
    <property type="entry name" value="CRISPR-assoc_Cas1_N"/>
</dbReference>
<dbReference type="CDD" id="cd09634">
    <property type="entry name" value="Cas1_I-II-III"/>
    <property type="match status" value="1"/>
</dbReference>
<dbReference type="HAMAP" id="MF_01470">
    <property type="entry name" value="Cas1"/>
    <property type="match status" value="1"/>
</dbReference>
<dbReference type="Gene3D" id="1.20.120.920">
    <property type="entry name" value="CRISPR-associated endonuclease Cas1, C-terminal domain"/>
    <property type="match status" value="1"/>
</dbReference>
<dbReference type="InterPro" id="IPR042206">
    <property type="entry name" value="CRISPR-assoc_Cas1_C"/>
</dbReference>
<evidence type="ECO:0000313" key="11">
    <source>
        <dbReference type="EMBL" id="MWZ39552.1"/>
    </source>
</evidence>
<evidence type="ECO:0000256" key="5">
    <source>
        <dbReference type="ARBA" id="ARBA00022842"/>
    </source>
</evidence>
<evidence type="ECO:0000313" key="12">
    <source>
        <dbReference type="Proteomes" id="UP000469081"/>
    </source>
</evidence>
<keyword evidence="2 10" id="KW-0479">Metal-binding</keyword>
<dbReference type="GO" id="GO:0016787">
    <property type="term" value="F:hydrolase activity"/>
    <property type="evidence" value="ECO:0007669"/>
    <property type="project" value="UniProtKB-KW"/>
</dbReference>
<dbReference type="GO" id="GO:0043571">
    <property type="term" value="P:maintenance of CRISPR repeat elements"/>
    <property type="evidence" value="ECO:0007669"/>
    <property type="project" value="UniProtKB-UniRule"/>
</dbReference>
<gene>
    <name evidence="10 11" type="primary">cas1</name>
    <name evidence="11" type="ORF">FNC33_03165</name>
</gene>
<comment type="similarity">
    <text evidence="10">Belongs to the CRISPR-associated endonuclease Cas1 family.</text>
</comment>
<reference evidence="11 12" key="1">
    <citation type="submission" date="2019-06" db="EMBL/GenBank/DDBJ databases">
        <title>Phylogeography and genetic diversity of Francisella tularensis subsp. holarctica in France (1947-2018).</title>
        <authorList>
            <person name="Kevin M."/>
            <person name="Madani N."/>
            <person name="Maurin M."/>
        </authorList>
    </citation>
    <scope>NUCLEOTIDE SEQUENCE [LARGE SCALE GENOMIC DNA]</scope>
    <source>
        <strain evidence="11 12">ATCC 15482</strain>
    </source>
</reference>
<feature type="binding site" evidence="10">
    <location>
        <position position="242"/>
    </location>
    <ligand>
        <name>Mn(2+)</name>
        <dbReference type="ChEBI" id="CHEBI:29035"/>
    </ligand>
</feature>
<keyword evidence="6 10" id="KW-0051">Antiviral defense</keyword>
<keyword evidence="1 10" id="KW-0540">Nuclease</keyword>
<name>A0A6I4RUQ9_FRATU</name>
<dbReference type="GO" id="GO:0051607">
    <property type="term" value="P:defense response to virus"/>
    <property type="evidence" value="ECO:0007669"/>
    <property type="project" value="UniProtKB-UniRule"/>
</dbReference>
<keyword evidence="4 10" id="KW-0378">Hydrolase</keyword>
<evidence type="ECO:0000256" key="8">
    <source>
        <dbReference type="ARBA" id="ARBA00023211"/>
    </source>
</evidence>
<dbReference type="PANTHER" id="PTHR34353">
    <property type="entry name" value="CRISPR-ASSOCIATED ENDONUCLEASE CAS1 1"/>
    <property type="match status" value="1"/>
</dbReference>